<proteinExistence type="predicted"/>
<gene>
    <name evidence="1" type="ORF">H640_07609</name>
</gene>
<organism evidence="1 2">
    <name type="scientific">Cutibacterium granulosum TM11</name>
    <dbReference type="NCBI Taxonomy" id="1292373"/>
    <lineage>
        <taxon>Bacteria</taxon>
        <taxon>Bacillati</taxon>
        <taxon>Actinomycetota</taxon>
        <taxon>Actinomycetes</taxon>
        <taxon>Propionibacteriales</taxon>
        <taxon>Propionibacteriaceae</taxon>
        <taxon>Cutibacterium</taxon>
    </lineage>
</organism>
<keyword evidence="2" id="KW-1185">Reference proteome</keyword>
<protein>
    <submittedName>
        <fullName evidence="1">Ribosomal L25P family protein</fullName>
    </submittedName>
</protein>
<dbReference type="Proteomes" id="UP000053711">
    <property type="component" value="Unassembled WGS sequence"/>
</dbReference>
<evidence type="ECO:0000313" key="2">
    <source>
        <dbReference type="Proteomes" id="UP000053711"/>
    </source>
</evidence>
<sequence length="203" mass="21730">MNMANIITLKATERTEFGKGPARRLRAAGQVPAVVYGQGHDPKHIVLEGHESMLALRQENQLLSIEVEGQSPVLALPKEVQRDVMTGFLKHVDLLSITSGQKVSVQVALRVEGESAPGTIVNTEFSEIDVEADAMSIPDALTISVEGLEAGSSILFKDITLPEGVELVDDPEAVVASVQFPDAEDLGDEDEADAEDESEEAAE</sequence>
<comment type="caution">
    <text evidence="1">The sequence shown here is derived from an EMBL/GenBank/DDBJ whole genome shotgun (WGS) entry which is preliminary data.</text>
</comment>
<reference evidence="1 2" key="1">
    <citation type="journal article" date="2013" name="BMC Genomics">
        <title>Comparative genomics reveals distinct host-interacting traits of three major human-associated propionibacteria.</title>
        <authorList>
            <person name="Mak T.N."/>
            <person name="Schmid M."/>
            <person name="Brzuszkiewicz E."/>
            <person name="Zeng G."/>
            <person name="Meyer R."/>
            <person name="Sfanos K.S."/>
            <person name="Brinkmann V."/>
            <person name="Meyer T.F."/>
            <person name="Bruggemann H."/>
        </authorList>
    </citation>
    <scope>NUCLEOTIDE SEQUENCE [LARGE SCALE GENOMIC DNA]</scope>
    <source>
        <strain evidence="1 2">TM11</strain>
    </source>
</reference>
<dbReference type="EMBL" id="AOST01000067">
    <property type="protein sequence ID" value="ERF63998.1"/>
    <property type="molecule type" value="Genomic_DNA"/>
</dbReference>
<evidence type="ECO:0000313" key="1">
    <source>
        <dbReference type="EMBL" id="ERF63998.1"/>
    </source>
</evidence>
<name>A0ACB4UM58_9ACTN</name>
<accession>A0ACB4UM58</accession>